<evidence type="ECO:0000259" key="3">
    <source>
        <dbReference type="Pfam" id="PF02769"/>
    </source>
</evidence>
<name>A0A7C5DAL2_UNCW3</name>
<accession>A0A7C5DAL2</accession>
<comment type="caution">
    <text evidence="4">The sequence shown here is derived from an EMBL/GenBank/DDBJ whole genome shotgun (WGS) entry which is preliminary data.</text>
</comment>
<organism evidence="4">
    <name type="scientific">candidate division WOR-3 bacterium</name>
    <dbReference type="NCBI Taxonomy" id="2052148"/>
    <lineage>
        <taxon>Bacteria</taxon>
        <taxon>Bacteria division WOR-3</taxon>
    </lineage>
</organism>
<dbReference type="PANTHER" id="PTHR30303:SF0">
    <property type="entry name" value="CARBAMOYL DEHYDRATASE HYPE"/>
    <property type="match status" value="1"/>
</dbReference>
<evidence type="ECO:0000313" key="4">
    <source>
        <dbReference type="EMBL" id="HHE04582.1"/>
    </source>
</evidence>
<gene>
    <name evidence="4" type="primary">hypE</name>
    <name evidence="4" type="ORF">ENL19_00805</name>
</gene>
<proteinExistence type="inferred from homology"/>
<dbReference type="CDD" id="cd02197">
    <property type="entry name" value="HypE"/>
    <property type="match status" value="1"/>
</dbReference>
<dbReference type="InterPro" id="IPR036921">
    <property type="entry name" value="PurM-like_N_sf"/>
</dbReference>
<dbReference type="InterPro" id="IPR010918">
    <property type="entry name" value="PurM-like_C_dom"/>
</dbReference>
<dbReference type="SUPFAM" id="SSF56042">
    <property type="entry name" value="PurM C-terminal domain-like"/>
    <property type="match status" value="1"/>
</dbReference>
<dbReference type="Gene3D" id="3.90.650.10">
    <property type="entry name" value="PurM-like C-terminal domain"/>
    <property type="match status" value="1"/>
</dbReference>
<dbReference type="InterPro" id="IPR016188">
    <property type="entry name" value="PurM-like_N"/>
</dbReference>
<dbReference type="Pfam" id="PF00586">
    <property type="entry name" value="AIRS"/>
    <property type="match status" value="1"/>
</dbReference>
<dbReference type="NCBIfam" id="TIGR02124">
    <property type="entry name" value="hypE"/>
    <property type="match status" value="1"/>
</dbReference>
<dbReference type="SUPFAM" id="SSF55326">
    <property type="entry name" value="PurM N-terminal domain-like"/>
    <property type="match status" value="1"/>
</dbReference>
<reference evidence="4" key="1">
    <citation type="journal article" date="2020" name="mSystems">
        <title>Genome- and Community-Level Interaction Insights into Carbon Utilization and Element Cycling Functions of Hydrothermarchaeota in Hydrothermal Sediment.</title>
        <authorList>
            <person name="Zhou Z."/>
            <person name="Liu Y."/>
            <person name="Xu W."/>
            <person name="Pan J."/>
            <person name="Luo Z.H."/>
            <person name="Li M."/>
        </authorList>
    </citation>
    <scope>NUCLEOTIDE SEQUENCE [LARGE SCALE GENOMIC DNA]</scope>
    <source>
        <strain evidence="4">HyVt-74</strain>
    </source>
</reference>
<dbReference type="AlphaFoldDB" id="A0A7C5DAL2"/>
<comment type="similarity">
    <text evidence="1">Belongs to the HypE family.</text>
</comment>
<dbReference type="Pfam" id="PF02769">
    <property type="entry name" value="AIRS_C"/>
    <property type="match status" value="1"/>
</dbReference>
<dbReference type="PANTHER" id="PTHR30303">
    <property type="entry name" value="HYDROGENASE ISOENZYMES FORMATION PROTEIN HYPE"/>
    <property type="match status" value="1"/>
</dbReference>
<sequence>MDDKILLSHGGGGKKTQDLIRHIFLEKFSNEELNELDDGAVIGDMIITTDSFVVNPLFFPGGDIGKLSISGTVNDIVAMGGTPLFLSAGFIIEEGFPLEDLKKIVDSMSNEAKAVPVKIVTGDTKVVEKGKGDGIYINTTGFGKKTLELGLERIKPGNKIIITGTVGDHGASILLSRNQFEIESGLKSDCAPLYGLLKSILSEDIKFMRDPTRGGLAAVLNEIVRKDWGIEIFEDKIPIREDVKGICEMLGIDPITMANEGKMVIFVEGDRVEETLKTLHMHPLGRDASIIGKVTDQIKGRVVERTVAGTTRIIDMPSGESLPRIC</sequence>
<dbReference type="Proteomes" id="UP000886110">
    <property type="component" value="Unassembled WGS sequence"/>
</dbReference>
<dbReference type="EMBL" id="DRTB01000053">
    <property type="protein sequence ID" value="HHE04582.1"/>
    <property type="molecule type" value="Genomic_DNA"/>
</dbReference>
<feature type="domain" description="PurM-like N-terminal" evidence="2">
    <location>
        <begin position="37"/>
        <end position="143"/>
    </location>
</feature>
<dbReference type="InterPro" id="IPR011854">
    <property type="entry name" value="HypE"/>
</dbReference>
<dbReference type="Gene3D" id="3.30.1330.10">
    <property type="entry name" value="PurM-like, N-terminal domain"/>
    <property type="match status" value="1"/>
</dbReference>
<feature type="domain" description="PurM-like C-terminal" evidence="3">
    <location>
        <begin position="155"/>
        <end position="302"/>
    </location>
</feature>
<evidence type="ECO:0000259" key="2">
    <source>
        <dbReference type="Pfam" id="PF00586"/>
    </source>
</evidence>
<protein>
    <submittedName>
        <fullName evidence="4">Hydrogenase expression/formation protein HypE</fullName>
    </submittedName>
</protein>
<dbReference type="PIRSF" id="PIRSF005644">
    <property type="entry name" value="Hdrgns_mtr_HypE"/>
    <property type="match status" value="1"/>
</dbReference>
<dbReference type="GO" id="GO:0051604">
    <property type="term" value="P:protein maturation"/>
    <property type="evidence" value="ECO:0007669"/>
    <property type="project" value="TreeGrafter"/>
</dbReference>
<dbReference type="InterPro" id="IPR036676">
    <property type="entry name" value="PurM-like_C_sf"/>
</dbReference>
<evidence type="ECO:0000256" key="1">
    <source>
        <dbReference type="ARBA" id="ARBA00006243"/>
    </source>
</evidence>